<evidence type="ECO:0000313" key="2">
    <source>
        <dbReference type="RefSeq" id="XP_075087732.1"/>
    </source>
</evidence>
<accession>A0AC58SRY1</accession>
<dbReference type="RefSeq" id="XP_075087732.1">
    <property type="nucleotide sequence ID" value="XM_075231631.1"/>
</dbReference>
<gene>
    <name evidence="2" type="primary">LOC142169728</name>
</gene>
<dbReference type="Proteomes" id="UP000790787">
    <property type="component" value="Chromosome 15"/>
</dbReference>
<protein>
    <submittedName>
        <fullName evidence="2">Uncharacterized protein LOC142169728</fullName>
    </submittedName>
</protein>
<evidence type="ECO:0000313" key="1">
    <source>
        <dbReference type="Proteomes" id="UP000790787"/>
    </source>
</evidence>
<sequence length="196" mass="22687">MTDRVIIDLYERFYKVDDSRSFNLHKEIATLTQGTSSVFAYYSKLKDMWEAFESLIPVPECVYPRSRDFVVYLQKLKLYQFLMGLNESYSQERSQILMRIPLPTVNQAYSLIISDETQKALAATSGILGANPAITTGNYDVEMYTRNIKNQRYKMIYNFQCEFCKLKDQSKENCFKIVGYPSDFKFKKKGNVGAGA</sequence>
<organism evidence="1 2">
    <name type="scientific">Nicotiana tabacum</name>
    <name type="common">Common tobacco</name>
    <dbReference type="NCBI Taxonomy" id="4097"/>
    <lineage>
        <taxon>Eukaryota</taxon>
        <taxon>Viridiplantae</taxon>
        <taxon>Streptophyta</taxon>
        <taxon>Embryophyta</taxon>
        <taxon>Tracheophyta</taxon>
        <taxon>Spermatophyta</taxon>
        <taxon>Magnoliopsida</taxon>
        <taxon>eudicotyledons</taxon>
        <taxon>Gunneridae</taxon>
        <taxon>Pentapetalae</taxon>
        <taxon>asterids</taxon>
        <taxon>lamiids</taxon>
        <taxon>Solanales</taxon>
        <taxon>Solanaceae</taxon>
        <taxon>Nicotianoideae</taxon>
        <taxon>Nicotianeae</taxon>
        <taxon>Nicotiana</taxon>
    </lineage>
</organism>
<reference evidence="2" key="2">
    <citation type="submission" date="2025-08" db="UniProtKB">
        <authorList>
            <consortium name="RefSeq"/>
        </authorList>
    </citation>
    <scope>IDENTIFICATION</scope>
    <source>
        <tissue evidence="2">Leaf</tissue>
    </source>
</reference>
<reference evidence="1" key="1">
    <citation type="journal article" date="2014" name="Nat. Commun.">
        <title>The tobacco genome sequence and its comparison with those of tomato and potato.</title>
        <authorList>
            <person name="Sierro N."/>
            <person name="Battey J.N."/>
            <person name="Ouadi S."/>
            <person name="Bakaher N."/>
            <person name="Bovet L."/>
            <person name="Willig A."/>
            <person name="Goepfert S."/>
            <person name="Peitsch M.C."/>
            <person name="Ivanov N.V."/>
        </authorList>
    </citation>
    <scope>NUCLEOTIDE SEQUENCE [LARGE SCALE GENOMIC DNA]</scope>
</reference>
<keyword evidence="1" id="KW-1185">Reference proteome</keyword>
<proteinExistence type="predicted"/>
<name>A0AC58SRY1_TOBAC</name>